<organism evidence="2 3">
    <name type="scientific">Leucocoprinus birnbaumii</name>
    <dbReference type="NCBI Taxonomy" id="56174"/>
    <lineage>
        <taxon>Eukaryota</taxon>
        <taxon>Fungi</taxon>
        <taxon>Dikarya</taxon>
        <taxon>Basidiomycota</taxon>
        <taxon>Agaricomycotina</taxon>
        <taxon>Agaricomycetes</taxon>
        <taxon>Agaricomycetidae</taxon>
        <taxon>Agaricales</taxon>
        <taxon>Agaricineae</taxon>
        <taxon>Agaricaceae</taxon>
        <taxon>Leucocoprinus</taxon>
    </lineage>
</organism>
<dbReference type="Gene3D" id="3.40.50.1110">
    <property type="entry name" value="SGNH hydrolase"/>
    <property type="match status" value="1"/>
</dbReference>
<proteinExistence type="predicted"/>
<feature type="signal peptide" evidence="1">
    <location>
        <begin position="1"/>
        <end position="17"/>
    </location>
</feature>
<feature type="chain" id="PRO_5042160380" description="Carbohydrate esterase family 16 protein" evidence="1">
    <location>
        <begin position="18"/>
        <end position="310"/>
    </location>
</feature>
<keyword evidence="3" id="KW-1185">Reference proteome</keyword>
<reference evidence="2" key="1">
    <citation type="submission" date="2022-07" db="EMBL/GenBank/DDBJ databases">
        <title>Genome Sequence of Leucocoprinus birnbaumii.</title>
        <authorList>
            <person name="Buettner E."/>
        </authorList>
    </citation>
    <scope>NUCLEOTIDE SEQUENCE</scope>
    <source>
        <strain evidence="2">VT141</strain>
    </source>
</reference>
<protein>
    <recommendedName>
        <fullName evidence="4">Carbohydrate esterase family 16 protein</fullName>
    </recommendedName>
</protein>
<dbReference type="SUPFAM" id="SSF52266">
    <property type="entry name" value="SGNH hydrolase"/>
    <property type="match status" value="1"/>
</dbReference>
<dbReference type="InterPro" id="IPR001087">
    <property type="entry name" value="GDSL"/>
</dbReference>
<evidence type="ECO:0000313" key="3">
    <source>
        <dbReference type="Proteomes" id="UP001213000"/>
    </source>
</evidence>
<name>A0AAD5YVM1_9AGAR</name>
<dbReference type="AlphaFoldDB" id="A0AAD5YVM1"/>
<sequence>MYSAIAFLLTSFSLASATVLPRAAPVKLAVNPVCGSFAGSPASVRGTLPPLSSFSNIVTFGDSYTDGGKHNGSALSPPVLTKPNPSAGGRYTNGPVWAEYLAEAAGAKLMDYAVTGAVVDNGQWPTVDSTTPNDLLTQANNFIGQFNKLDATKTLYVLFFGIQDYVLSLNNGNSSLSNQAENIAWAILELESSPQFGKNFLIIDNHGRGTESPSGAAFKTELFQALGYLQGIGLNVGYVDLSTVWNGVLGNSPGAAAFGYTSTGACLASSTSTAGSCADPDHAFYWFPGNPTTATHKIISDYIQAVWAQC</sequence>
<dbReference type="InterPro" id="IPR036514">
    <property type="entry name" value="SGNH_hydro_sf"/>
</dbReference>
<gene>
    <name evidence="2" type="ORF">NP233_g1638</name>
</gene>
<comment type="caution">
    <text evidence="2">The sequence shown here is derived from an EMBL/GenBank/DDBJ whole genome shotgun (WGS) entry which is preliminary data.</text>
</comment>
<evidence type="ECO:0008006" key="4">
    <source>
        <dbReference type="Google" id="ProtNLM"/>
    </source>
</evidence>
<dbReference type="GO" id="GO:0016788">
    <property type="term" value="F:hydrolase activity, acting on ester bonds"/>
    <property type="evidence" value="ECO:0007669"/>
    <property type="project" value="InterPro"/>
</dbReference>
<accession>A0AAD5YVM1</accession>
<dbReference type="Pfam" id="PF00657">
    <property type="entry name" value="Lipase_GDSL"/>
    <property type="match status" value="1"/>
</dbReference>
<dbReference type="Proteomes" id="UP001213000">
    <property type="component" value="Unassembled WGS sequence"/>
</dbReference>
<dbReference type="EMBL" id="JANIEX010000062">
    <property type="protein sequence ID" value="KAJ3574624.1"/>
    <property type="molecule type" value="Genomic_DNA"/>
</dbReference>
<keyword evidence="1" id="KW-0732">Signal</keyword>
<evidence type="ECO:0000256" key="1">
    <source>
        <dbReference type="SAM" id="SignalP"/>
    </source>
</evidence>
<evidence type="ECO:0000313" key="2">
    <source>
        <dbReference type="EMBL" id="KAJ3574624.1"/>
    </source>
</evidence>